<keyword evidence="10 12" id="KW-0413">Isomerase</keyword>
<evidence type="ECO:0000256" key="8">
    <source>
        <dbReference type="ARBA" id="ARBA00022605"/>
    </source>
</evidence>
<evidence type="ECO:0000256" key="2">
    <source>
        <dbReference type="ARBA" id="ARBA00004496"/>
    </source>
</evidence>
<dbReference type="InterPro" id="IPR006063">
    <property type="entry name" value="HisA_bact_arch"/>
</dbReference>
<evidence type="ECO:0000256" key="9">
    <source>
        <dbReference type="ARBA" id="ARBA00023102"/>
    </source>
</evidence>
<evidence type="ECO:0000256" key="13">
    <source>
        <dbReference type="RuleBase" id="RU003657"/>
    </source>
</evidence>
<dbReference type="NCBIfam" id="TIGR00007">
    <property type="entry name" value="1-(5-phosphoribosyl)-5-[(5-phosphoribosylamino)methylideneamino]imidazole-4-carboxamide isomerase"/>
    <property type="match status" value="1"/>
</dbReference>
<dbReference type="CDD" id="cd04732">
    <property type="entry name" value="HisA"/>
    <property type="match status" value="1"/>
</dbReference>
<evidence type="ECO:0000256" key="14">
    <source>
        <dbReference type="RuleBase" id="RU003658"/>
    </source>
</evidence>
<evidence type="ECO:0000256" key="10">
    <source>
        <dbReference type="ARBA" id="ARBA00023235"/>
    </source>
</evidence>
<evidence type="ECO:0000256" key="11">
    <source>
        <dbReference type="ARBA" id="ARBA00030547"/>
    </source>
</evidence>
<comment type="pathway">
    <text evidence="3 12 14">Amino-acid biosynthesis; L-histidine biosynthesis; L-histidine from 5-phospho-alpha-D-ribose 1-diphosphate: step 4/9.</text>
</comment>
<keyword evidence="9 12" id="KW-0368">Histidine biosynthesis</keyword>
<organism evidence="15 16">
    <name type="scientific">Clostridium beijerinckii</name>
    <name type="common">Clostridium MP</name>
    <dbReference type="NCBI Taxonomy" id="1520"/>
    <lineage>
        <taxon>Bacteria</taxon>
        <taxon>Bacillati</taxon>
        <taxon>Bacillota</taxon>
        <taxon>Clostridia</taxon>
        <taxon>Eubacteriales</taxon>
        <taxon>Clostridiaceae</taxon>
        <taxon>Clostridium</taxon>
    </lineage>
</organism>
<sequence length="240" mass="26259">MIILPAIDIIDGKPVRLYQGDYNKKEIVADDVFETAKSFQDIGAEYIHLVDLDGAKNGSNQNHELVIKIAKELNIPVELGGGIRSFETIKYLLDNGVARVILGTIAMEDEELLKKAISIYGSKIAVGIDCKDGKVYGRGWLAASELDYIEFAEKMENIGVKNIIVTDISKDGTLEGPNVEMLKKLKETVSIDITASGGIKDIENIKELKDIGLYGAITGKAIYARTLSLEKAIEISKEGR</sequence>
<evidence type="ECO:0000256" key="12">
    <source>
        <dbReference type="HAMAP-Rule" id="MF_01014"/>
    </source>
</evidence>
<dbReference type="FunFam" id="3.20.20.70:FF:000009">
    <property type="entry name" value="1-(5-phosphoribosyl)-5-[(5-phosphoribosylamino)methylideneamino] imidazole-4-carboxamide isomerase"/>
    <property type="match status" value="1"/>
</dbReference>
<keyword evidence="8 12" id="KW-0028">Amino-acid biosynthesis</keyword>
<dbReference type="InterPro" id="IPR023016">
    <property type="entry name" value="HisA/PriA"/>
</dbReference>
<feature type="active site" description="Proton donor" evidence="12">
    <location>
        <position position="129"/>
    </location>
</feature>
<evidence type="ECO:0000256" key="3">
    <source>
        <dbReference type="ARBA" id="ARBA00005133"/>
    </source>
</evidence>
<dbReference type="RefSeq" id="WP_077837957.1">
    <property type="nucleotide sequence ID" value="NZ_JABTAE010000001.1"/>
</dbReference>
<protein>
    <recommendedName>
        <fullName evidence="6 12">1-(5-phosphoribosyl)-5-[(5-phosphoribosylamino)methylideneamino] imidazole-4-carboxamide isomerase</fullName>
        <ecNumber evidence="5 12">5.3.1.16</ecNumber>
    </recommendedName>
    <alternativeName>
        <fullName evidence="11 12">Phosphoribosylformimino-5-aminoimidazole carboxamide ribotide isomerase</fullName>
    </alternativeName>
</protein>
<dbReference type="UniPathway" id="UPA00031">
    <property type="reaction ID" value="UER00009"/>
</dbReference>
<keyword evidence="7 12" id="KW-0963">Cytoplasm</keyword>
<reference evidence="15 16" key="1">
    <citation type="submission" date="2016-05" db="EMBL/GenBank/DDBJ databases">
        <title>Microbial solvent formation.</title>
        <authorList>
            <person name="Poehlein A."/>
            <person name="Montoya Solano J.D."/>
            <person name="Flitsch S."/>
            <person name="Krabben P."/>
            <person name="Duerre P."/>
            <person name="Daniel R."/>
        </authorList>
    </citation>
    <scope>NUCLEOTIDE SEQUENCE [LARGE SCALE GENOMIC DNA]</scope>
    <source>
        <strain evidence="15 16">DSM 53</strain>
    </source>
</reference>
<comment type="similarity">
    <text evidence="4 12 13">Belongs to the HisA/HisF family.</text>
</comment>
<dbReference type="EMBL" id="LZZI01000016">
    <property type="protein sequence ID" value="OOM63124.1"/>
    <property type="molecule type" value="Genomic_DNA"/>
</dbReference>
<evidence type="ECO:0000256" key="5">
    <source>
        <dbReference type="ARBA" id="ARBA00012550"/>
    </source>
</evidence>
<dbReference type="AlphaFoldDB" id="A0A1S8SCP5"/>
<evidence type="ECO:0000256" key="4">
    <source>
        <dbReference type="ARBA" id="ARBA00009667"/>
    </source>
</evidence>
<dbReference type="InterPro" id="IPR013785">
    <property type="entry name" value="Aldolase_TIM"/>
</dbReference>
<dbReference type="Proteomes" id="UP000190973">
    <property type="component" value="Unassembled WGS sequence"/>
</dbReference>
<proteinExistence type="inferred from homology"/>
<dbReference type="PANTHER" id="PTHR43090">
    <property type="entry name" value="1-(5-PHOSPHORIBOSYL)-5-[(5-PHOSPHORIBOSYLAMINO)METHYLIDENEAMINO] IMIDAZOLE-4-CARBOXAMIDE ISOMERASE"/>
    <property type="match status" value="1"/>
</dbReference>
<dbReference type="InterPro" id="IPR006062">
    <property type="entry name" value="His_biosynth"/>
</dbReference>
<evidence type="ECO:0000256" key="7">
    <source>
        <dbReference type="ARBA" id="ARBA00022490"/>
    </source>
</evidence>
<gene>
    <name evidence="12 15" type="primary">hisA</name>
    <name evidence="15" type="ORF">CLBCK_12290</name>
</gene>
<dbReference type="EC" id="5.3.1.16" evidence="5 12"/>
<dbReference type="HAMAP" id="MF_01014">
    <property type="entry name" value="HisA"/>
    <property type="match status" value="1"/>
</dbReference>
<dbReference type="GO" id="GO:0005737">
    <property type="term" value="C:cytoplasm"/>
    <property type="evidence" value="ECO:0007669"/>
    <property type="project" value="UniProtKB-SubCell"/>
</dbReference>
<name>A0A1S8SCP5_CLOBE</name>
<evidence type="ECO:0000256" key="1">
    <source>
        <dbReference type="ARBA" id="ARBA00000901"/>
    </source>
</evidence>
<comment type="catalytic activity">
    <reaction evidence="1 12 14">
        <text>1-(5-phospho-beta-D-ribosyl)-5-[(5-phospho-beta-D-ribosylamino)methylideneamino]imidazole-4-carboxamide = 5-[(5-phospho-1-deoxy-D-ribulos-1-ylimino)methylamino]-1-(5-phospho-beta-D-ribosyl)imidazole-4-carboxamide</text>
        <dbReference type="Rhea" id="RHEA:15469"/>
        <dbReference type="ChEBI" id="CHEBI:58435"/>
        <dbReference type="ChEBI" id="CHEBI:58525"/>
        <dbReference type="EC" id="5.3.1.16"/>
    </reaction>
</comment>
<evidence type="ECO:0000313" key="15">
    <source>
        <dbReference type="EMBL" id="OOM63124.1"/>
    </source>
</evidence>
<feature type="active site" description="Proton acceptor" evidence="12">
    <location>
        <position position="8"/>
    </location>
</feature>
<evidence type="ECO:0000256" key="6">
    <source>
        <dbReference type="ARBA" id="ARBA00018464"/>
    </source>
</evidence>
<dbReference type="SUPFAM" id="SSF51366">
    <property type="entry name" value="Ribulose-phoshate binding barrel"/>
    <property type="match status" value="1"/>
</dbReference>
<dbReference type="GO" id="GO:0003949">
    <property type="term" value="F:1-(5-phosphoribosyl)-5-[(5-phosphoribosylamino)methylideneamino]imidazole-4-carboxamide isomerase activity"/>
    <property type="evidence" value="ECO:0007669"/>
    <property type="project" value="UniProtKB-UniRule"/>
</dbReference>
<dbReference type="InterPro" id="IPR011060">
    <property type="entry name" value="RibuloseP-bd_barrel"/>
</dbReference>
<comment type="subcellular location">
    <subcellularLocation>
        <location evidence="2 12 14">Cytoplasm</location>
    </subcellularLocation>
</comment>
<dbReference type="PANTHER" id="PTHR43090:SF2">
    <property type="entry name" value="1-(5-PHOSPHORIBOSYL)-5-[(5-PHOSPHORIBOSYLAMINO)METHYLIDENEAMINO] IMIDAZOLE-4-CARBOXAMIDE ISOMERASE"/>
    <property type="match status" value="1"/>
</dbReference>
<dbReference type="GO" id="GO:0000105">
    <property type="term" value="P:L-histidine biosynthetic process"/>
    <property type="evidence" value="ECO:0007669"/>
    <property type="project" value="UniProtKB-UniRule"/>
</dbReference>
<comment type="caution">
    <text evidence="15">The sequence shown here is derived from an EMBL/GenBank/DDBJ whole genome shotgun (WGS) entry which is preliminary data.</text>
</comment>
<dbReference type="InterPro" id="IPR044524">
    <property type="entry name" value="Isoase_HisA-like"/>
</dbReference>
<accession>A0A1S8SCP5</accession>
<dbReference type="Gene3D" id="3.20.20.70">
    <property type="entry name" value="Aldolase class I"/>
    <property type="match status" value="1"/>
</dbReference>
<dbReference type="Pfam" id="PF00977">
    <property type="entry name" value="His_biosynth"/>
    <property type="match status" value="1"/>
</dbReference>
<evidence type="ECO:0000313" key="16">
    <source>
        <dbReference type="Proteomes" id="UP000190973"/>
    </source>
</evidence>
<dbReference type="GO" id="GO:0000162">
    <property type="term" value="P:L-tryptophan biosynthetic process"/>
    <property type="evidence" value="ECO:0007669"/>
    <property type="project" value="TreeGrafter"/>
</dbReference>